<dbReference type="AlphaFoldDB" id="A0A8H3PKG7"/>
<comment type="caution">
    <text evidence="8">The sequence shown here is derived from an EMBL/GenBank/DDBJ whole genome shotgun (WGS) entry which is preliminary data.</text>
</comment>
<dbReference type="GO" id="GO:0008270">
    <property type="term" value="F:zinc ion binding"/>
    <property type="evidence" value="ECO:0007669"/>
    <property type="project" value="InterPro"/>
</dbReference>
<keyword evidence="2" id="KW-0805">Transcription regulation</keyword>
<sequence length="645" mass="72641">MQATEQPTPLGYGGELTLMAENPQLMPSPSRQSSTRACALCVKAKAKCTPHPDIEGVCQRCHRLKKECFLHERPTRKRTRTSKPTRVAQLEQKLDGLVTLLTSNQSTLQTAPLSQASGVLLPRSPVSLNSNASTAEPSTATPQSINSDGETTDLTYALTAENVSVTSQEVPQLEPDEQEAEILLLEFKTKMTEQFPFVVIDSESISQSLYNERPLLWKAIMVAASHGNSDRQMALGANLLEDLTKRLLLKAEKSLDLLQALLVFIAWYHYHTLVNPQITNLLHLAKSMINNMGLNRTQTAYDRGKLFLDGHDLTRPRTQSSPGSESSGSDGWRALAGCFYLTSVISASCRSLEPQFNTSYILECCHKLGEAGEYQSDFLLVQLVRLQEIRYRMGRSFPYDESYASRKPDAPIELFVRAWHKELETFWASLPAEFRQNRLLLATYHTIEIALYEVDMSDCPMCLPRVPVKVFDRTGRLEFIYTSLLATRKVLDVYSSVPVDRLSGICFTLWAQFNHALLNCFKLLKSEVDGWDLEHARNVLTFPAILHSQVKAIEEVISRRGLVLETAMDGKDVFTRFLIKLNNALRWYESSHFSRIEPQTLSDQPTDPNGFLEATDGESLPPFDDAFWQNLLDDNWMLVGDGFST</sequence>
<evidence type="ECO:0000313" key="8">
    <source>
        <dbReference type="EMBL" id="CAF9943428.1"/>
    </source>
</evidence>
<dbReference type="InterPro" id="IPR001138">
    <property type="entry name" value="Zn2Cys6_DnaBD"/>
</dbReference>
<comment type="subcellular location">
    <subcellularLocation>
        <location evidence="1">Nucleus</location>
    </subcellularLocation>
</comment>
<feature type="region of interest" description="Disordered" evidence="6">
    <location>
        <begin position="124"/>
        <end position="150"/>
    </location>
</feature>
<gene>
    <name evidence="8" type="ORF">ALECFALPRED_000329</name>
</gene>
<proteinExistence type="predicted"/>
<evidence type="ECO:0000256" key="2">
    <source>
        <dbReference type="ARBA" id="ARBA00023015"/>
    </source>
</evidence>
<dbReference type="GO" id="GO:0000981">
    <property type="term" value="F:DNA-binding transcription factor activity, RNA polymerase II-specific"/>
    <property type="evidence" value="ECO:0007669"/>
    <property type="project" value="InterPro"/>
</dbReference>
<dbReference type="InterPro" id="IPR036864">
    <property type="entry name" value="Zn2-C6_fun-type_DNA-bd_sf"/>
</dbReference>
<dbReference type="GO" id="GO:0000976">
    <property type="term" value="F:transcription cis-regulatory region binding"/>
    <property type="evidence" value="ECO:0007669"/>
    <property type="project" value="TreeGrafter"/>
</dbReference>
<feature type="compositionally biased region" description="Polar residues" evidence="6">
    <location>
        <begin position="126"/>
        <end position="150"/>
    </location>
</feature>
<protein>
    <recommendedName>
        <fullName evidence="7">Zn(2)-C6 fungal-type domain-containing protein</fullName>
    </recommendedName>
</protein>
<dbReference type="SMART" id="SM00066">
    <property type="entry name" value="GAL4"/>
    <property type="match status" value="1"/>
</dbReference>
<dbReference type="GO" id="GO:0005634">
    <property type="term" value="C:nucleus"/>
    <property type="evidence" value="ECO:0007669"/>
    <property type="project" value="UniProtKB-SubCell"/>
</dbReference>
<reference evidence="8" key="1">
    <citation type="submission" date="2021-03" db="EMBL/GenBank/DDBJ databases">
        <authorList>
            <person name="Tagirdzhanova G."/>
        </authorList>
    </citation>
    <scope>NUCLEOTIDE SEQUENCE</scope>
</reference>
<evidence type="ECO:0000256" key="1">
    <source>
        <dbReference type="ARBA" id="ARBA00004123"/>
    </source>
</evidence>
<feature type="domain" description="Zn(2)-C6 fungal-type" evidence="7">
    <location>
        <begin position="32"/>
        <end position="79"/>
    </location>
</feature>
<evidence type="ECO:0000259" key="7">
    <source>
        <dbReference type="SMART" id="SM00066"/>
    </source>
</evidence>
<evidence type="ECO:0000313" key="9">
    <source>
        <dbReference type="Proteomes" id="UP000664203"/>
    </source>
</evidence>
<dbReference type="CDD" id="cd00067">
    <property type="entry name" value="GAL4"/>
    <property type="match status" value="1"/>
</dbReference>
<dbReference type="SUPFAM" id="SSF57701">
    <property type="entry name" value="Zn2/Cys6 DNA-binding domain"/>
    <property type="match status" value="1"/>
</dbReference>
<dbReference type="Proteomes" id="UP000664203">
    <property type="component" value="Unassembled WGS sequence"/>
</dbReference>
<keyword evidence="5" id="KW-0539">Nucleus</keyword>
<dbReference type="PANTHER" id="PTHR31845">
    <property type="entry name" value="FINGER DOMAIN PROTEIN, PUTATIVE-RELATED"/>
    <property type="match status" value="1"/>
</dbReference>
<organism evidence="8 9">
    <name type="scientific">Alectoria fallacina</name>
    <dbReference type="NCBI Taxonomy" id="1903189"/>
    <lineage>
        <taxon>Eukaryota</taxon>
        <taxon>Fungi</taxon>
        <taxon>Dikarya</taxon>
        <taxon>Ascomycota</taxon>
        <taxon>Pezizomycotina</taxon>
        <taxon>Lecanoromycetes</taxon>
        <taxon>OSLEUM clade</taxon>
        <taxon>Lecanoromycetidae</taxon>
        <taxon>Lecanorales</taxon>
        <taxon>Lecanorineae</taxon>
        <taxon>Parmeliaceae</taxon>
        <taxon>Alectoria</taxon>
    </lineage>
</organism>
<keyword evidence="9" id="KW-1185">Reference proteome</keyword>
<accession>A0A8H3PKG7</accession>
<name>A0A8H3PKG7_9LECA</name>
<evidence type="ECO:0000256" key="4">
    <source>
        <dbReference type="ARBA" id="ARBA00023163"/>
    </source>
</evidence>
<evidence type="ECO:0000256" key="3">
    <source>
        <dbReference type="ARBA" id="ARBA00023125"/>
    </source>
</evidence>
<evidence type="ECO:0000256" key="6">
    <source>
        <dbReference type="SAM" id="MobiDB-lite"/>
    </source>
</evidence>
<keyword evidence="3" id="KW-0238">DNA-binding</keyword>
<dbReference type="Gene3D" id="4.10.240.10">
    <property type="entry name" value="Zn(2)-C6 fungal-type DNA-binding domain"/>
    <property type="match status" value="1"/>
</dbReference>
<keyword evidence="4" id="KW-0804">Transcription</keyword>
<dbReference type="EMBL" id="CAJPDR010001025">
    <property type="protein sequence ID" value="CAF9943428.1"/>
    <property type="molecule type" value="Genomic_DNA"/>
</dbReference>
<dbReference type="InterPro" id="IPR051089">
    <property type="entry name" value="prtT"/>
</dbReference>
<evidence type="ECO:0000256" key="5">
    <source>
        <dbReference type="ARBA" id="ARBA00023242"/>
    </source>
</evidence>
<dbReference type="PANTHER" id="PTHR31845:SF10">
    <property type="entry name" value="ZN(II)2CYS6 TRANSCRIPTION FACTOR (EUROFUNG)"/>
    <property type="match status" value="1"/>
</dbReference>
<dbReference type="OrthoDB" id="5226580at2759"/>